<protein>
    <submittedName>
        <fullName evidence="1">Uncharacterized protein</fullName>
    </submittedName>
</protein>
<keyword evidence="2" id="KW-1185">Reference proteome</keyword>
<dbReference type="EMBL" id="JGWH01000014">
    <property type="protein sequence ID" value="KCV38298.1"/>
    <property type="molecule type" value="Genomic_DNA"/>
</dbReference>
<sequence>MTVEQTREARNFFERLKEWKETPDDLRRIETNSIALHGDSKQMPLLGMGVGK</sequence>
<evidence type="ECO:0000313" key="2">
    <source>
        <dbReference type="Proteomes" id="UP000025756"/>
    </source>
</evidence>
<accession>A0ABR4RL35</accession>
<gene>
    <name evidence="1" type="ORF">L490_5298</name>
</gene>
<proteinExistence type="predicted"/>
<comment type="caution">
    <text evidence="1">The sequence shown here is derived from an EMBL/GenBank/DDBJ whole genome shotgun (WGS) entry which is preliminary data.</text>
</comment>
<evidence type="ECO:0000313" key="1">
    <source>
        <dbReference type="EMBL" id="KCV38298.1"/>
    </source>
</evidence>
<reference evidence="1 2" key="1">
    <citation type="submission" date="2014-03" db="EMBL/GenBank/DDBJ databases">
        <title>Genome sequence of Bordetella bronchiseptica.</title>
        <authorList>
            <person name="Harvill E."/>
            <person name="Goodfield L.L."/>
            <person name="Ivanov Y.V."/>
            <person name="Meyer J.A."/>
            <person name="Muse S.J."/>
            <person name="Jacobs N."/>
            <person name="Bendor L."/>
            <person name="Smallridge W.E."/>
            <person name="Brinkac L.M."/>
            <person name="Sanka R."/>
            <person name="Kim M."/>
            <person name="Losada L."/>
        </authorList>
    </citation>
    <scope>NUCLEOTIDE SEQUENCE [LARGE SCALE GENOMIC DNA]</scope>
    <source>
        <strain evidence="1 2">00-P-2796</strain>
    </source>
</reference>
<name>A0ABR4RL35_BORBO</name>
<dbReference type="Proteomes" id="UP000025756">
    <property type="component" value="Unassembled WGS sequence"/>
</dbReference>
<organism evidence="1 2">
    <name type="scientific">Bordetella bronchiseptica 00-P-2796</name>
    <dbReference type="NCBI Taxonomy" id="1331199"/>
    <lineage>
        <taxon>Bacteria</taxon>
        <taxon>Pseudomonadati</taxon>
        <taxon>Pseudomonadota</taxon>
        <taxon>Betaproteobacteria</taxon>
        <taxon>Burkholderiales</taxon>
        <taxon>Alcaligenaceae</taxon>
        <taxon>Bordetella</taxon>
    </lineage>
</organism>